<comment type="subcellular location">
    <subcellularLocation>
        <location evidence="1">Cell outer membrane</location>
    </subcellularLocation>
</comment>
<dbReference type="EMBL" id="CP053085">
    <property type="protein sequence ID" value="QJR34561.1"/>
    <property type="molecule type" value="Genomic_DNA"/>
</dbReference>
<feature type="domain" description="OmpA-like" evidence="6">
    <location>
        <begin position="82"/>
        <end position="202"/>
    </location>
</feature>
<accession>A0A6M4IQM1</accession>
<protein>
    <submittedName>
        <fullName evidence="7">OmpA family protein</fullName>
    </submittedName>
</protein>
<dbReference type="PROSITE" id="PS51123">
    <property type="entry name" value="OMPA_2"/>
    <property type="match status" value="1"/>
</dbReference>
<proteinExistence type="predicted"/>
<dbReference type="AlphaFoldDB" id="A0A6M4IQM1"/>
<evidence type="ECO:0000256" key="5">
    <source>
        <dbReference type="SAM" id="SignalP"/>
    </source>
</evidence>
<dbReference type="GO" id="GO:0009279">
    <property type="term" value="C:cell outer membrane"/>
    <property type="evidence" value="ECO:0007669"/>
    <property type="project" value="UniProtKB-SubCell"/>
</dbReference>
<dbReference type="RefSeq" id="WP_171223988.1">
    <property type="nucleotide sequence ID" value="NZ_CP053085.1"/>
</dbReference>
<dbReference type="InterPro" id="IPR050330">
    <property type="entry name" value="Bact_OuterMem_StrucFunc"/>
</dbReference>
<dbReference type="CDD" id="cd07185">
    <property type="entry name" value="OmpA_C-like"/>
    <property type="match status" value="1"/>
</dbReference>
<evidence type="ECO:0000256" key="2">
    <source>
        <dbReference type="ARBA" id="ARBA00023136"/>
    </source>
</evidence>
<keyword evidence="8" id="KW-1185">Reference proteome</keyword>
<feature type="signal peptide" evidence="5">
    <location>
        <begin position="1"/>
        <end position="21"/>
    </location>
</feature>
<dbReference type="Gene3D" id="3.30.1330.60">
    <property type="entry name" value="OmpA-like domain"/>
    <property type="match status" value="1"/>
</dbReference>
<dbReference type="SUPFAM" id="SSF103088">
    <property type="entry name" value="OmpA-like"/>
    <property type="match status" value="1"/>
</dbReference>
<dbReference type="Pfam" id="PF00691">
    <property type="entry name" value="OmpA"/>
    <property type="match status" value="1"/>
</dbReference>
<dbReference type="PANTHER" id="PTHR30329:SF21">
    <property type="entry name" value="LIPOPROTEIN YIAD-RELATED"/>
    <property type="match status" value="1"/>
</dbReference>
<evidence type="ECO:0000313" key="8">
    <source>
        <dbReference type="Proteomes" id="UP000500938"/>
    </source>
</evidence>
<organism evidence="7 8">
    <name type="scientific">Gemmatimonas groenlandica</name>
    <dbReference type="NCBI Taxonomy" id="2732249"/>
    <lineage>
        <taxon>Bacteria</taxon>
        <taxon>Pseudomonadati</taxon>
        <taxon>Gemmatimonadota</taxon>
        <taxon>Gemmatimonadia</taxon>
        <taxon>Gemmatimonadales</taxon>
        <taxon>Gemmatimonadaceae</taxon>
        <taxon>Gemmatimonas</taxon>
    </lineage>
</organism>
<dbReference type="InterPro" id="IPR036737">
    <property type="entry name" value="OmpA-like_sf"/>
</dbReference>
<dbReference type="PANTHER" id="PTHR30329">
    <property type="entry name" value="STATOR ELEMENT OF FLAGELLAR MOTOR COMPLEX"/>
    <property type="match status" value="1"/>
</dbReference>
<dbReference type="InterPro" id="IPR006664">
    <property type="entry name" value="OMP_bac"/>
</dbReference>
<evidence type="ECO:0000256" key="3">
    <source>
        <dbReference type="ARBA" id="ARBA00023237"/>
    </source>
</evidence>
<keyword evidence="3" id="KW-0998">Cell outer membrane</keyword>
<keyword evidence="5" id="KW-0732">Signal</keyword>
<evidence type="ECO:0000256" key="1">
    <source>
        <dbReference type="ARBA" id="ARBA00004442"/>
    </source>
</evidence>
<keyword evidence="2 4" id="KW-0472">Membrane</keyword>
<evidence type="ECO:0000313" key="7">
    <source>
        <dbReference type="EMBL" id="QJR34561.1"/>
    </source>
</evidence>
<sequence>MRQVKYVAMVALAASTLGACATKGFVRKGLEEQRVALSTEKTERVAGDDALRTDVNGLRTDLNALRNDLTTMRTEFGAKITAMEGQVKFAMPVHFAFDDAAVRQDDQAALEKFAQVANQHYKGATITIEGFADPAGSADYNLRLSRERADAVRDYLVTKGLDGTALRTVGYGKTRLVRPGAQGTADGAELNRRVTFVIETPAGAATVAALSGMN</sequence>
<gene>
    <name evidence="7" type="ORF">HKW67_03020</name>
</gene>
<dbReference type="PRINTS" id="PR01021">
    <property type="entry name" value="OMPADOMAIN"/>
</dbReference>
<dbReference type="KEGG" id="ggr:HKW67_03020"/>
<dbReference type="Proteomes" id="UP000500938">
    <property type="component" value="Chromosome"/>
</dbReference>
<evidence type="ECO:0000259" key="6">
    <source>
        <dbReference type="PROSITE" id="PS51123"/>
    </source>
</evidence>
<dbReference type="PROSITE" id="PS51257">
    <property type="entry name" value="PROKAR_LIPOPROTEIN"/>
    <property type="match status" value="1"/>
</dbReference>
<dbReference type="InterPro" id="IPR006665">
    <property type="entry name" value="OmpA-like"/>
</dbReference>
<evidence type="ECO:0000256" key="4">
    <source>
        <dbReference type="PROSITE-ProRule" id="PRU00473"/>
    </source>
</evidence>
<feature type="chain" id="PRO_5026797916" evidence="5">
    <location>
        <begin position="22"/>
        <end position="214"/>
    </location>
</feature>
<name>A0A6M4IQM1_9BACT</name>
<reference evidence="7 8" key="1">
    <citation type="submission" date="2020-05" db="EMBL/GenBank/DDBJ databases">
        <title>Complete genome sequence of Gemmatimonas greenlandica TET16.</title>
        <authorList>
            <person name="Zeng Y."/>
        </authorList>
    </citation>
    <scope>NUCLEOTIDE SEQUENCE [LARGE SCALE GENOMIC DNA]</scope>
    <source>
        <strain evidence="7 8">TET16</strain>
    </source>
</reference>